<proteinExistence type="predicted"/>
<accession>H9UBT0</accession>
<dbReference type="PATRIC" id="fig|771875.3.peg.884"/>
<dbReference type="EMBL" id="CP003260">
    <property type="protein sequence ID" value="AFG34973.1"/>
    <property type="molecule type" value="Genomic_DNA"/>
</dbReference>
<name>H9UBT0_FERPD</name>
<dbReference type="Proteomes" id="UP000007384">
    <property type="component" value="Chromosome"/>
</dbReference>
<sequence>MILERKVNENNTNVSNLEDGTLEGYLTTFTSYISLAANLAIAVKVTDFMQLKVGTIAIVGYSLDGWLVNGKPLQGLAQYSNFLLTYGFYGGVGFGL</sequence>
<dbReference type="AlphaFoldDB" id="H9UBT0"/>
<protein>
    <submittedName>
        <fullName evidence="1">Uncharacterized protein</fullName>
    </submittedName>
</protein>
<reference evidence="1" key="1">
    <citation type="submission" date="2012-03" db="EMBL/GenBank/DDBJ databases">
        <title>Complete sequence of Fervidobacterium pennivorans DSM 9078.</title>
        <authorList>
            <consortium name="US DOE Joint Genome Institute"/>
            <person name="Lucas S."/>
            <person name="Han J."/>
            <person name="Lapidus A."/>
            <person name="Cheng J.-F."/>
            <person name="Goodwin L."/>
            <person name="Pitluck S."/>
            <person name="Peters L."/>
            <person name="Ovchinnikova G."/>
            <person name="Lu M."/>
            <person name="Detter J.C."/>
            <person name="Han C."/>
            <person name="Tapia R."/>
            <person name="Land M."/>
            <person name="Hauser L."/>
            <person name="Kyrpides N."/>
            <person name="Ivanova N."/>
            <person name="Pagani I."/>
            <person name="Noll K.M."/>
            <person name="Woyke T."/>
        </authorList>
    </citation>
    <scope>NUCLEOTIDE SEQUENCE</scope>
    <source>
        <strain evidence="1">DSM 9078</strain>
    </source>
</reference>
<dbReference type="OrthoDB" id="46822at2"/>
<dbReference type="KEGG" id="fpe:Ferpe_0859"/>
<evidence type="ECO:0000313" key="1">
    <source>
        <dbReference type="EMBL" id="AFG34973.1"/>
    </source>
</evidence>
<dbReference type="HOGENOM" id="CLU_2355564_0_0_0"/>
<evidence type="ECO:0000313" key="2">
    <source>
        <dbReference type="Proteomes" id="UP000007384"/>
    </source>
</evidence>
<dbReference type="RefSeq" id="WP_014451415.1">
    <property type="nucleotide sequence ID" value="NC_017095.1"/>
</dbReference>
<dbReference type="STRING" id="771875.Ferpe_0859"/>
<organism evidence="1 2">
    <name type="scientific">Fervidobacterium pennivorans (strain DSM 9078 / Ven5)</name>
    <dbReference type="NCBI Taxonomy" id="771875"/>
    <lineage>
        <taxon>Bacteria</taxon>
        <taxon>Thermotogati</taxon>
        <taxon>Thermotogota</taxon>
        <taxon>Thermotogae</taxon>
        <taxon>Thermotogales</taxon>
        <taxon>Fervidobacteriaceae</taxon>
        <taxon>Fervidobacterium</taxon>
    </lineage>
</organism>
<keyword evidence="2" id="KW-1185">Reference proteome</keyword>
<gene>
    <name evidence="1" type="ordered locus">Ferpe_0859</name>
</gene>